<sequence>MSAQPLSEEQVTALAYDAAAAPSLHNAQPWRFRYFHGSRTFHVRADPGRVLPHTDPDLRALHIGCGAALLNLRVAALHGGWEPDTRLLPDPGDRDLLASVRMTGRRDGESDLGALYEAIRARHTSRYPFEEREIPEAVRTALVDAARAEGASLAFPTGWHLQEVLELAQEAEVRNLGDRGHDEELERWTHGGVPFSDTAAEGVPEYAFGPRKAGGRAPMRDFAAGRTVAGREAAEFEHHPHLALLGTERDRPEDWLRAGQAMERVLLLATLEGLSSSFAGQAVEWAELRWPLRDPVTGTGHVQMVLRLGYGPKGPATPRRPVREVLDIEPGTPGA</sequence>
<feature type="domain" description="Nitroreductase" evidence="2">
    <location>
        <begin position="119"/>
        <end position="281"/>
    </location>
</feature>
<comment type="caution">
    <text evidence="3">The sequence shown here is derived from an EMBL/GenBank/DDBJ whole genome shotgun (WGS) entry which is preliminary data.</text>
</comment>
<name>A0ABV9XBA9_9ACTN</name>
<evidence type="ECO:0000259" key="2">
    <source>
        <dbReference type="Pfam" id="PF00881"/>
    </source>
</evidence>
<dbReference type="PANTHER" id="PTHR23026">
    <property type="entry name" value="NADPH NITROREDUCTASE"/>
    <property type="match status" value="1"/>
</dbReference>
<evidence type="ECO:0000313" key="4">
    <source>
        <dbReference type="Proteomes" id="UP001595829"/>
    </source>
</evidence>
<gene>
    <name evidence="3" type="ORF">ACFPM3_07720</name>
</gene>
<protein>
    <submittedName>
        <fullName evidence="3">Acg family FMN-binding oxidoreductase</fullName>
    </submittedName>
</protein>
<dbReference type="PANTHER" id="PTHR23026:SF123">
    <property type="entry name" value="NAD(P)H NITROREDUCTASE RV3131-RELATED"/>
    <property type="match status" value="1"/>
</dbReference>
<dbReference type="InterPro" id="IPR029479">
    <property type="entry name" value="Nitroreductase"/>
</dbReference>
<dbReference type="SUPFAM" id="SSF55469">
    <property type="entry name" value="FMN-dependent nitroreductase-like"/>
    <property type="match status" value="2"/>
</dbReference>
<keyword evidence="4" id="KW-1185">Reference proteome</keyword>
<reference evidence="4" key="1">
    <citation type="journal article" date="2019" name="Int. J. Syst. Evol. Microbiol.">
        <title>The Global Catalogue of Microorganisms (GCM) 10K type strain sequencing project: providing services to taxonomists for standard genome sequencing and annotation.</title>
        <authorList>
            <consortium name="The Broad Institute Genomics Platform"/>
            <consortium name="The Broad Institute Genome Sequencing Center for Infectious Disease"/>
            <person name="Wu L."/>
            <person name="Ma J."/>
        </authorList>
    </citation>
    <scope>NUCLEOTIDE SEQUENCE [LARGE SCALE GENOMIC DNA]</scope>
    <source>
        <strain evidence="4">CGMCC 4.1648</strain>
    </source>
</reference>
<dbReference type="Proteomes" id="UP001595829">
    <property type="component" value="Unassembled WGS sequence"/>
</dbReference>
<dbReference type="Gene3D" id="3.40.109.10">
    <property type="entry name" value="NADH Oxidase"/>
    <property type="match status" value="1"/>
</dbReference>
<dbReference type="Pfam" id="PF00881">
    <property type="entry name" value="Nitroreductase"/>
    <property type="match status" value="1"/>
</dbReference>
<dbReference type="InterPro" id="IPR050627">
    <property type="entry name" value="Nitroreductase/BluB"/>
</dbReference>
<feature type="region of interest" description="Disordered" evidence="1">
    <location>
        <begin position="310"/>
        <end position="335"/>
    </location>
</feature>
<dbReference type="EMBL" id="JBHSJD010000005">
    <property type="protein sequence ID" value="MFC5022023.1"/>
    <property type="molecule type" value="Genomic_DNA"/>
</dbReference>
<dbReference type="NCBIfam" id="NF047509">
    <property type="entry name" value="Rv3131_FMN_oxido"/>
    <property type="match status" value="1"/>
</dbReference>
<accession>A0ABV9XBA9</accession>
<evidence type="ECO:0000256" key="1">
    <source>
        <dbReference type="SAM" id="MobiDB-lite"/>
    </source>
</evidence>
<organism evidence="3 4">
    <name type="scientific">Streptomyces coeruleoprunus</name>
    <dbReference type="NCBI Taxonomy" id="285563"/>
    <lineage>
        <taxon>Bacteria</taxon>
        <taxon>Bacillati</taxon>
        <taxon>Actinomycetota</taxon>
        <taxon>Actinomycetes</taxon>
        <taxon>Kitasatosporales</taxon>
        <taxon>Streptomycetaceae</taxon>
        <taxon>Streptomyces</taxon>
    </lineage>
</organism>
<proteinExistence type="predicted"/>
<evidence type="ECO:0000313" key="3">
    <source>
        <dbReference type="EMBL" id="MFC5022023.1"/>
    </source>
</evidence>
<dbReference type="InterPro" id="IPR000415">
    <property type="entry name" value="Nitroreductase-like"/>
</dbReference>
<dbReference type="RefSeq" id="WP_345687541.1">
    <property type="nucleotide sequence ID" value="NZ_BAABIT010000001.1"/>
</dbReference>